<proteinExistence type="predicted"/>
<evidence type="ECO:0000313" key="2">
    <source>
        <dbReference type="Proteomes" id="UP000318050"/>
    </source>
</evidence>
<accession>A0A560INE9</accession>
<dbReference type="OrthoDB" id="9812088at2"/>
<dbReference type="InterPro" id="IPR009752">
    <property type="entry name" value="Phage_Mu_GpJ"/>
</dbReference>
<organism evidence="1 2">
    <name type="scientific">Nitrospirillum amazonense</name>
    <dbReference type="NCBI Taxonomy" id="28077"/>
    <lineage>
        <taxon>Bacteria</taxon>
        <taxon>Pseudomonadati</taxon>
        <taxon>Pseudomonadota</taxon>
        <taxon>Alphaproteobacteria</taxon>
        <taxon>Rhodospirillales</taxon>
        <taxon>Azospirillaceae</taxon>
        <taxon>Nitrospirillum</taxon>
    </lineage>
</organism>
<name>A0A560INE9_9PROT</name>
<evidence type="ECO:0000313" key="1">
    <source>
        <dbReference type="EMBL" id="TWB58684.1"/>
    </source>
</evidence>
<gene>
    <name evidence="1" type="ORF">FBZ92_109177</name>
</gene>
<protein>
    <submittedName>
        <fullName evidence="1">Phage gp36-like protein</fullName>
    </submittedName>
</protein>
<comment type="caution">
    <text evidence="1">The sequence shown here is derived from an EMBL/GenBank/DDBJ whole genome shotgun (WGS) entry which is preliminary data.</text>
</comment>
<dbReference type="Pfam" id="PF07030">
    <property type="entry name" value="Phage_Mu_Gp36"/>
    <property type="match status" value="1"/>
</dbReference>
<dbReference type="EMBL" id="VITT01000009">
    <property type="protein sequence ID" value="TWB58684.1"/>
    <property type="molecule type" value="Genomic_DNA"/>
</dbReference>
<dbReference type="Proteomes" id="UP000318050">
    <property type="component" value="Unassembled WGS sequence"/>
</dbReference>
<sequence length="139" mass="14948">MPYATLQDMVDRYGSGELRDLTDRDGTAGQPVDAVAGVALTDASQMIDGYLVGRYQLPLSPVPQNVVRWTCDIARFFLWKDQASDAVKTLYTAAVASLVSVQRGTLTLEAGAVEAPQVDNQVVVEGPGRMFPPGSLRGF</sequence>
<dbReference type="AlphaFoldDB" id="A0A560INE9"/>
<reference evidence="1 2" key="1">
    <citation type="submission" date="2019-06" db="EMBL/GenBank/DDBJ databases">
        <title>Genomic Encyclopedia of Type Strains, Phase IV (KMG-V): Genome sequencing to study the core and pangenomes of soil and plant-associated prokaryotes.</title>
        <authorList>
            <person name="Whitman W."/>
        </authorList>
    </citation>
    <scope>NUCLEOTIDE SEQUENCE [LARGE SCALE GENOMIC DNA]</scope>
    <source>
        <strain evidence="1 2">BR 11140</strain>
    </source>
</reference>